<dbReference type="GO" id="GO:0004497">
    <property type="term" value="F:monooxygenase activity"/>
    <property type="evidence" value="ECO:0007669"/>
    <property type="project" value="InterPro"/>
</dbReference>
<dbReference type="InterPro" id="IPR002397">
    <property type="entry name" value="Cyt_P450_B"/>
</dbReference>
<name>A0A1T5FLX9_9SPHN</name>
<dbReference type="AlphaFoldDB" id="A0A1T5FLX9"/>
<dbReference type="InterPro" id="IPR036396">
    <property type="entry name" value="Cyt_P450_sf"/>
</dbReference>
<dbReference type="OrthoDB" id="9764248at2"/>
<proteinExistence type="inferred from homology"/>
<gene>
    <name evidence="2" type="ORF">SAMN06295920_11020</name>
</gene>
<dbReference type="PRINTS" id="PR00359">
    <property type="entry name" value="BP450"/>
</dbReference>
<reference evidence="3" key="1">
    <citation type="submission" date="2017-02" db="EMBL/GenBank/DDBJ databases">
        <authorList>
            <person name="Varghese N."/>
            <person name="Submissions S."/>
        </authorList>
    </citation>
    <scope>NUCLEOTIDE SEQUENCE [LARGE SCALE GENOMIC DNA]</scope>
    <source>
        <strain evidence="3">UM2</strain>
    </source>
</reference>
<dbReference type="SUPFAM" id="SSF48264">
    <property type="entry name" value="Cytochrome P450"/>
    <property type="match status" value="1"/>
</dbReference>
<evidence type="ECO:0000313" key="2">
    <source>
        <dbReference type="EMBL" id="SKB97169.1"/>
    </source>
</evidence>
<sequence>MTQILSPNANERWNVYGDWRRAASAVPVVLDGETNHIVTRYRDVAKLLNATISTVQPRAGEFPAHIGSGPASIFYRESLPHMDRPEHSRLRSVVMKALNPRTVAGMASWVADIISRALDQIDATGEVDVARVLSAGIPAEVACRMLHISGADTALLFSKVDDLSAIVSHEPLTPEKLQKADEAARFYADFFARHIAALDLGGDDLVSSLVQASRAGAMSESELHTTLMGLFIASYHTTRVSISNAIFAIGTHGDQRDLLIARPDLSEKAWDETLRFMSPVHFVHRYVSERLNLDGVTIEPGQRLLLGLASANRDPEEFDQPDRFLVERGANRHLAFALGAHFCLGAGLSRLEGRVLIHDLVTRFPQFEIAADPVWTGDLSFPFIRELHVRARP</sequence>
<dbReference type="GO" id="GO:0020037">
    <property type="term" value="F:heme binding"/>
    <property type="evidence" value="ECO:0007669"/>
    <property type="project" value="InterPro"/>
</dbReference>
<comment type="similarity">
    <text evidence="1">Belongs to the cytochrome P450 family.</text>
</comment>
<dbReference type="PANTHER" id="PTHR46696">
    <property type="entry name" value="P450, PUTATIVE (EUROFUNG)-RELATED"/>
    <property type="match status" value="1"/>
</dbReference>
<evidence type="ECO:0000256" key="1">
    <source>
        <dbReference type="ARBA" id="ARBA00010617"/>
    </source>
</evidence>
<organism evidence="2 3">
    <name type="scientific">Rhizorhabdus histidinilytica</name>
    <dbReference type="NCBI Taxonomy" id="439228"/>
    <lineage>
        <taxon>Bacteria</taxon>
        <taxon>Pseudomonadati</taxon>
        <taxon>Pseudomonadota</taxon>
        <taxon>Alphaproteobacteria</taxon>
        <taxon>Sphingomonadales</taxon>
        <taxon>Sphingomonadaceae</taxon>
        <taxon>Rhizorhabdus</taxon>
    </lineage>
</organism>
<dbReference type="EMBL" id="FUYM01000010">
    <property type="protein sequence ID" value="SKB97169.1"/>
    <property type="molecule type" value="Genomic_DNA"/>
</dbReference>
<protein>
    <submittedName>
        <fullName evidence="2">Cytochrome P450</fullName>
    </submittedName>
</protein>
<dbReference type="Gene3D" id="1.10.630.10">
    <property type="entry name" value="Cytochrome P450"/>
    <property type="match status" value="1"/>
</dbReference>
<keyword evidence="3" id="KW-1185">Reference proteome</keyword>
<dbReference type="PANTHER" id="PTHR46696:SF1">
    <property type="entry name" value="CYTOCHROME P450 YJIB-RELATED"/>
    <property type="match status" value="1"/>
</dbReference>
<dbReference type="GO" id="GO:0005506">
    <property type="term" value="F:iron ion binding"/>
    <property type="evidence" value="ECO:0007669"/>
    <property type="project" value="InterPro"/>
</dbReference>
<dbReference type="RefSeq" id="WP_079649833.1">
    <property type="nucleotide sequence ID" value="NZ_FUYM01000010.1"/>
</dbReference>
<dbReference type="STRING" id="439228.SAMN06295920_11020"/>
<evidence type="ECO:0000313" key="3">
    <source>
        <dbReference type="Proteomes" id="UP000189818"/>
    </source>
</evidence>
<dbReference type="Proteomes" id="UP000189818">
    <property type="component" value="Unassembled WGS sequence"/>
</dbReference>
<dbReference type="Pfam" id="PF00067">
    <property type="entry name" value="p450"/>
    <property type="match status" value="1"/>
</dbReference>
<dbReference type="InterPro" id="IPR001128">
    <property type="entry name" value="Cyt_P450"/>
</dbReference>
<dbReference type="GO" id="GO:0016705">
    <property type="term" value="F:oxidoreductase activity, acting on paired donors, with incorporation or reduction of molecular oxygen"/>
    <property type="evidence" value="ECO:0007669"/>
    <property type="project" value="InterPro"/>
</dbReference>
<accession>A0A1T5FLX9</accession>